<dbReference type="EMBL" id="JANDBC010000002">
    <property type="protein sequence ID" value="MCP9292378.1"/>
    <property type="molecule type" value="Genomic_DNA"/>
</dbReference>
<dbReference type="Proteomes" id="UP001139125">
    <property type="component" value="Unassembled WGS sequence"/>
</dbReference>
<dbReference type="PANTHER" id="PTHR11014">
    <property type="entry name" value="PEPTIDASE M20 FAMILY MEMBER"/>
    <property type="match status" value="1"/>
</dbReference>
<evidence type="ECO:0000256" key="1">
    <source>
        <dbReference type="ARBA" id="ARBA00006153"/>
    </source>
</evidence>
<accession>A0A9X2RHJ3</accession>
<organism evidence="5 6">
    <name type="scientific">Gracilimonas sediminicola</name>
    <dbReference type="NCBI Taxonomy" id="2952158"/>
    <lineage>
        <taxon>Bacteria</taxon>
        <taxon>Pseudomonadati</taxon>
        <taxon>Balneolota</taxon>
        <taxon>Balneolia</taxon>
        <taxon>Balneolales</taxon>
        <taxon>Balneolaceae</taxon>
        <taxon>Gracilimonas</taxon>
    </lineage>
</organism>
<reference evidence="5" key="1">
    <citation type="submission" date="2022-06" db="EMBL/GenBank/DDBJ databases">
        <title>Gracilimonas sp. CAU 1638 isolated from sea sediment.</title>
        <authorList>
            <person name="Kim W."/>
        </authorList>
    </citation>
    <scope>NUCLEOTIDE SEQUENCE</scope>
    <source>
        <strain evidence="5">CAU 1638</strain>
    </source>
</reference>
<dbReference type="GO" id="GO:0016787">
    <property type="term" value="F:hydrolase activity"/>
    <property type="evidence" value="ECO:0007669"/>
    <property type="project" value="UniProtKB-KW"/>
</dbReference>
<keyword evidence="2" id="KW-0378">Hydrolase</keyword>
<dbReference type="RefSeq" id="WP_255135261.1">
    <property type="nucleotide sequence ID" value="NZ_JANDBC010000002.1"/>
</dbReference>
<dbReference type="PANTHER" id="PTHR11014:SF63">
    <property type="entry name" value="METALLOPEPTIDASE, PUTATIVE (AFU_ORTHOLOGUE AFUA_6G09600)-RELATED"/>
    <property type="match status" value="1"/>
</dbReference>
<dbReference type="CDD" id="cd03886">
    <property type="entry name" value="M20_Acy1"/>
    <property type="match status" value="1"/>
</dbReference>
<dbReference type="InterPro" id="IPR017439">
    <property type="entry name" value="Amidohydrolase"/>
</dbReference>
<dbReference type="Pfam" id="PF01546">
    <property type="entry name" value="Peptidase_M20"/>
    <property type="match status" value="1"/>
</dbReference>
<dbReference type="SUPFAM" id="SSF53187">
    <property type="entry name" value="Zn-dependent exopeptidases"/>
    <property type="match status" value="1"/>
</dbReference>
<feature type="binding site" evidence="3">
    <location>
        <position position="107"/>
    </location>
    <ligand>
        <name>Mn(2+)</name>
        <dbReference type="ChEBI" id="CHEBI:29035"/>
        <label>2</label>
    </ligand>
</feature>
<feature type="domain" description="Peptidase M20 dimerisation" evidence="4">
    <location>
        <begin position="192"/>
        <end position="283"/>
    </location>
</feature>
<dbReference type="PIRSF" id="PIRSF005962">
    <property type="entry name" value="Pept_M20D_amidohydro"/>
    <property type="match status" value="1"/>
</dbReference>
<comment type="cofactor">
    <cofactor evidence="3">
        <name>Mn(2+)</name>
        <dbReference type="ChEBI" id="CHEBI:29035"/>
    </cofactor>
    <text evidence="3">The Mn(2+) ion enhances activity.</text>
</comment>
<feature type="binding site" evidence="3">
    <location>
        <position position="141"/>
    </location>
    <ligand>
        <name>Mn(2+)</name>
        <dbReference type="ChEBI" id="CHEBI:29035"/>
        <label>2</label>
    </ligand>
</feature>
<evidence type="ECO:0000256" key="3">
    <source>
        <dbReference type="PIRSR" id="PIRSR005962-1"/>
    </source>
</evidence>
<gene>
    <name evidence="5" type="ORF">NM125_12390</name>
</gene>
<dbReference type="SUPFAM" id="SSF55031">
    <property type="entry name" value="Bacterial exopeptidase dimerisation domain"/>
    <property type="match status" value="1"/>
</dbReference>
<feature type="binding site" evidence="3">
    <location>
        <position position="168"/>
    </location>
    <ligand>
        <name>Mn(2+)</name>
        <dbReference type="ChEBI" id="CHEBI:29035"/>
        <label>2</label>
    </ligand>
</feature>
<dbReference type="AlphaFoldDB" id="A0A9X2RHJ3"/>
<comment type="caution">
    <text evidence="5">The sequence shown here is derived from an EMBL/GenBank/DDBJ whole genome shotgun (WGS) entry which is preliminary data.</text>
</comment>
<proteinExistence type="inferred from homology"/>
<protein>
    <submittedName>
        <fullName evidence="5">M20 family metallopeptidase</fullName>
    </submittedName>
</protein>
<evidence type="ECO:0000313" key="6">
    <source>
        <dbReference type="Proteomes" id="UP001139125"/>
    </source>
</evidence>
<sequence>MHSQIKQLTDKYIQYAVETRRYLHRHPEVSYKEFETTKFIKSELEKIGIPFESPLETGCVGIIEGGKKSDRVIALRADIDALAMEENGEAKKDFISQNPGAAHCCGHDAHTSNLLTAAKILKELQAEIEGKVLLVFQPGEEKLPGGGRLLSETGFLQDQGVQAIYGLHTSPMHKPGTIATKVGPLMAAPDEFEVEIIGKGGHAARAHEAIDPVVLSAQYINAVQTIASRSVDPTEPVVVTVGRVEGGTAHNIIPEKVKLWGTARTLTAETADLVHNRLEALVKGITESAGGSYKFQLNKGYPPVINTEKEARTVLETMAGLFGEESAIELKRPIMAGEDFAFYQEHFPGAFFFVGSGSEEYDSKYPWHHPKYNVDDRFFEVATPLMASLVFDHK</sequence>
<dbReference type="FunFam" id="3.30.70.360:FF:000014">
    <property type="entry name" value="N-acyl-L-amino acid amidohydrolase"/>
    <property type="match status" value="1"/>
</dbReference>
<dbReference type="Gene3D" id="3.40.630.10">
    <property type="entry name" value="Zn peptidases"/>
    <property type="match status" value="1"/>
</dbReference>
<keyword evidence="6" id="KW-1185">Reference proteome</keyword>
<feature type="binding site" evidence="3">
    <location>
        <position position="105"/>
    </location>
    <ligand>
        <name>Mn(2+)</name>
        <dbReference type="ChEBI" id="CHEBI:29035"/>
        <label>2</label>
    </ligand>
</feature>
<dbReference type="NCBIfam" id="TIGR01891">
    <property type="entry name" value="amidohydrolases"/>
    <property type="match status" value="1"/>
</dbReference>
<dbReference type="InterPro" id="IPR036264">
    <property type="entry name" value="Bact_exopeptidase_dim_dom"/>
</dbReference>
<dbReference type="Gene3D" id="3.30.70.360">
    <property type="match status" value="1"/>
</dbReference>
<dbReference type="InterPro" id="IPR011650">
    <property type="entry name" value="Peptidase_M20_dimer"/>
</dbReference>
<dbReference type="Pfam" id="PF07687">
    <property type="entry name" value="M20_dimer"/>
    <property type="match status" value="1"/>
</dbReference>
<keyword evidence="3" id="KW-0479">Metal-binding</keyword>
<dbReference type="GO" id="GO:0046872">
    <property type="term" value="F:metal ion binding"/>
    <property type="evidence" value="ECO:0007669"/>
    <property type="project" value="UniProtKB-KW"/>
</dbReference>
<feature type="binding site" evidence="3">
    <location>
        <position position="368"/>
    </location>
    <ligand>
        <name>Mn(2+)</name>
        <dbReference type="ChEBI" id="CHEBI:29035"/>
        <label>2</label>
    </ligand>
</feature>
<name>A0A9X2RHJ3_9BACT</name>
<keyword evidence="3" id="KW-0464">Manganese</keyword>
<dbReference type="InterPro" id="IPR002933">
    <property type="entry name" value="Peptidase_M20"/>
</dbReference>
<comment type="similarity">
    <text evidence="1">Belongs to the peptidase M20 family.</text>
</comment>
<evidence type="ECO:0000313" key="5">
    <source>
        <dbReference type="EMBL" id="MCP9292378.1"/>
    </source>
</evidence>
<evidence type="ECO:0000259" key="4">
    <source>
        <dbReference type="Pfam" id="PF07687"/>
    </source>
</evidence>
<evidence type="ECO:0000256" key="2">
    <source>
        <dbReference type="ARBA" id="ARBA00022801"/>
    </source>
</evidence>